<sequence>MPLRKTPCHFFCVGPGFTEPLNSHPPARPPQHRHGIAPSGFVGTSARGYISYPHIKARAGTA</sequence>
<dbReference type="AlphaFoldDB" id="A0A1Y2L0S6"/>
<protein>
    <submittedName>
        <fullName evidence="1">Uncharacterized protein</fullName>
    </submittedName>
</protein>
<keyword evidence="2" id="KW-1185">Reference proteome</keyword>
<organism evidence="1 2">
    <name type="scientific">Thalassospira mesophila</name>
    <dbReference type="NCBI Taxonomy" id="1293891"/>
    <lineage>
        <taxon>Bacteria</taxon>
        <taxon>Pseudomonadati</taxon>
        <taxon>Pseudomonadota</taxon>
        <taxon>Alphaproteobacteria</taxon>
        <taxon>Rhodospirillales</taxon>
        <taxon>Thalassospiraceae</taxon>
        <taxon>Thalassospira</taxon>
    </lineage>
</organism>
<evidence type="ECO:0000313" key="2">
    <source>
        <dbReference type="Proteomes" id="UP000193391"/>
    </source>
</evidence>
<reference evidence="1 2" key="1">
    <citation type="submission" date="2014-03" db="EMBL/GenBank/DDBJ databases">
        <title>The draft genome sequence of Thalassospira mesophila JCM 18969.</title>
        <authorList>
            <person name="Lai Q."/>
            <person name="Shao Z."/>
        </authorList>
    </citation>
    <scope>NUCLEOTIDE SEQUENCE [LARGE SCALE GENOMIC DNA]</scope>
    <source>
        <strain evidence="1 2">JCM 18969</strain>
    </source>
</reference>
<proteinExistence type="predicted"/>
<accession>A0A1Y2L0S6</accession>
<gene>
    <name evidence="1" type="ORF">TMES_08625</name>
</gene>
<comment type="caution">
    <text evidence="1">The sequence shown here is derived from an EMBL/GenBank/DDBJ whole genome shotgun (WGS) entry which is preliminary data.</text>
</comment>
<dbReference type="Proteomes" id="UP000193391">
    <property type="component" value="Unassembled WGS sequence"/>
</dbReference>
<dbReference type="EMBL" id="JFKA01000003">
    <property type="protein sequence ID" value="OSQ38829.1"/>
    <property type="molecule type" value="Genomic_DNA"/>
</dbReference>
<name>A0A1Y2L0S6_9PROT</name>
<evidence type="ECO:0000313" key="1">
    <source>
        <dbReference type="EMBL" id="OSQ38829.1"/>
    </source>
</evidence>